<dbReference type="Proteomes" id="UP001597318">
    <property type="component" value="Unassembled WGS sequence"/>
</dbReference>
<sequence>MQKKTTLKLISNLTLYRAYKDAIKVKASDEFIHLLLNEIESRPMPLPISTKK</sequence>
<keyword evidence="2" id="KW-1185">Reference proteome</keyword>
<protein>
    <submittedName>
        <fullName evidence="1">Sporulation histidine kinase inhibitor Sda</fullName>
    </submittedName>
</protein>
<name>A0ABW5BV07_9BACI</name>
<dbReference type="RefSeq" id="WP_247341119.1">
    <property type="nucleotide sequence ID" value="NZ_CP095550.1"/>
</dbReference>
<proteinExistence type="predicted"/>
<dbReference type="EMBL" id="JBHUIK010000001">
    <property type="protein sequence ID" value="MFD2213305.1"/>
    <property type="molecule type" value="Genomic_DNA"/>
</dbReference>
<reference evidence="2" key="1">
    <citation type="journal article" date="2019" name="Int. J. Syst. Evol. Microbiol.">
        <title>The Global Catalogue of Microorganisms (GCM) 10K type strain sequencing project: providing services to taxonomists for standard genome sequencing and annotation.</title>
        <authorList>
            <consortium name="The Broad Institute Genomics Platform"/>
            <consortium name="The Broad Institute Genome Sequencing Center for Infectious Disease"/>
            <person name="Wu L."/>
            <person name="Ma J."/>
        </authorList>
    </citation>
    <scope>NUCLEOTIDE SEQUENCE [LARGE SCALE GENOMIC DNA]</scope>
    <source>
        <strain evidence="2">CGMCC 1.15474</strain>
    </source>
</reference>
<dbReference type="SUPFAM" id="SSF100985">
    <property type="entry name" value="Sporulation inhibitor Sda"/>
    <property type="match status" value="1"/>
</dbReference>
<evidence type="ECO:0000313" key="2">
    <source>
        <dbReference type="Proteomes" id="UP001597318"/>
    </source>
</evidence>
<comment type="caution">
    <text evidence="1">The sequence shown here is derived from an EMBL/GenBank/DDBJ whole genome shotgun (WGS) entry which is preliminary data.</text>
</comment>
<accession>A0ABW5BV07</accession>
<dbReference type="InterPro" id="IPR015064">
    <property type="entry name" value="Sda"/>
</dbReference>
<evidence type="ECO:0000313" key="1">
    <source>
        <dbReference type="EMBL" id="MFD2213305.1"/>
    </source>
</evidence>
<organism evidence="1 2">
    <name type="scientific">Metabacillus endolithicus</name>
    <dbReference type="NCBI Taxonomy" id="1535204"/>
    <lineage>
        <taxon>Bacteria</taxon>
        <taxon>Bacillati</taxon>
        <taxon>Bacillota</taxon>
        <taxon>Bacilli</taxon>
        <taxon>Bacillales</taxon>
        <taxon>Bacillaceae</taxon>
        <taxon>Metabacillus</taxon>
    </lineage>
</organism>
<dbReference type="Gene3D" id="1.10.287.1100">
    <property type="entry name" value="Sporulation inhibitor A"/>
    <property type="match status" value="1"/>
</dbReference>
<dbReference type="GO" id="GO:0004860">
    <property type="term" value="F:protein kinase inhibitor activity"/>
    <property type="evidence" value="ECO:0007669"/>
    <property type="project" value="UniProtKB-KW"/>
</dbReference>
<dbReference type="Pfam" id="PF08970">
    <property type="entry name" value="Sda"/>
    <property type="match status" value="1"/>
</dbReference>
<keyword evidence="1" id="KW-0649">Protein kinase inhibitor</keyword>
<gene>
    <name evidence="1" type="primary">sda</name>
    <name evidence="1" type="ORF">ACFSKK_06200</name>
</gene>
<dbReference type="InterPro" id="IPR036916">
    <property type="entry name" value="Sda_sf"/>
</dbReference>